<feature type="domain" description="HNH nuclease" evidence="1">
    <location>
        <begin position="93"/>
        <end position="141"/>
    </location>
</feature>
<comment type="caution">
    <text evidence="2">The sequence shown here is derived from an EMBL/GenBank/DDBJ whole genome shotgun (WGS) entry which is preliminary data.</text>
</comment>
<evidence type="ECO:0000313" key="2">
    <source>
        <dbReference type="EMBL" id="RKK02398.1"/>
    </source>
</evidence>
<dbReference type="Pfam" id="PF13395">
    <property type="entry name" value="HNH_4"/>
    <property type="match status" value="1"/>
</dbReference>
<name>A0A3A9JP39_9PROT</name>
<dbReference type="Proteomes" id="UP000278036">
    <property type="component" value="Unassembled WGS sequence"/>
</dbReference>
<dbReference type="InterPro" id="IPR003615">
    <property type="entry name" value="HNH_nuc"/>
</dbReference>
<evidence type="ECO:0000313" key="3">
    <source>
        <dbReference type="Proteomes" id="UP000278036"/>
    </source>
</evidence>
<gene>
    <name evidence="2" type="ORF">D6Z83_19960</name>
</gene>
<accession>A0A3A9JP39</accession>
<dbReference type="OrthoDB" id="7348755at2"/>
<dbReference type="Gene3D" id="1.10.30.50">
    <property type="match status" value="1"/>
</dbReference>
<dbReference type="EMBL" id="RAQU01000156">
    <property type="protein sequence ID" value="RKK02398.1"/>
    <property type="molecule type" value="Genomic_DNA"/>
</dbReference>
<dbReference type="InParanoid" id="A0A3A9JP39"/>
<proteinExistence type="predicted"/>
<sequence length="221" mass="24740">MGALLIDAAYLQSFGSLRVPLHLWRALQRFSAWVEPALVAEWTRLMADYARRMGQALDQGQAAQAMVWSEPERDVALPRRIALRQLQARPLHCVWTGRALAQDSLDIDHLFPWSAWPCGDLWNLLPAHRLVNQRLKRDRLPAASTLAQAEERIRDWWQAAYLAPVDPLLPGRFAQEACASLPGLSGTTADAAPVDAVLAAVGLQRLRLHHDQQVPEWTAAL</sequence>
<evidence type="ECO:0000259" key="1">
    <source>
        <dbReference type="Pfam" id="PF13395"/>
    </source>
</evidence>
<dbReference type="AlphaFoldDB" id="A0A3A9JP39"/>
<organism evidence="2 3">
    <name type="scientific">Teichococcus wenyumeiae</name>
    <dbReference type="NCBI Taxonomy" id="2478470"/>
    <lineage>
        <taxon>Bacteria</taxon>
        <taxon>Pseudomonadati</taxon>
        <taxon>Pseudomonadota</taxon>
        <taxon>Alphaproteobacteria</taxon>
        <taxon>Acetobacterales</taxon>
        <taxon>Roseomonadaceae</taxon>
        <taxon>Roseomonas</taxon>
    </lineage>
</organism>
<reference evidence="2 3" key="1">
    <citation type="submission" date="2018-09" db="EMBL/GenBank/DDBJ databases">
        <title>Roseomonas sp. nov., isolated from feces of Tibetan antelopes in the Qinghai-Tibet plateau, China.</title>
        <authorList>
            <person name="Tian Z."/>
        </authorList>
    </citation>
    <scope>NUCLEOTIDE SEQUENCE [LARGE SCALE GENOMIC DNA]</scope>
    <source>
        <strain evidence="2 3">Z24</strain>
    </source>
</reference>
<dbReference type="RefSeq" id="WP_120639996.1">
    <property type="nucleotide sequence ID" value="NZ_RAQU01000156.1"/>
</dbReference>
<protein>
    <recommendedName>
        <fullName evidence="1">HNH nuclease domain-containing protein</fullName>
    </recommendedName>
</protein>